<keyword evidence="2" id="KW-1185">Reference proteome</keyword>
<organism evidence="1 2">
    <name type="scientific">Necator americanus</name>
    <name type="common">Human hookworm</name>
    <dbReference type="NCBI Taxonomy" id="51031"/>
    <lineage>
        <taxon>Eukaryota</taxon>
        <taxon>Metazoa</taxon>
        <taxon>Ecdysozoa</taxon>
        <taxon>Nematoda</taxon>
        <taxon>Chromadorea</taxon>
        <taxon>Rhabditida</taxon>
        <taxon>Rhabditina</taxon>
        <taxon>Rhabditomorpha</taxon>
        <taxon>Strongyloidea</taxon>
        <taxon>Ancylostomatidae</taxon>
        <taxon>Bunostominae</taxon>
        <taxon>Necator</taxon>
    </lineage>
</organism>
<dbReference type="EMBL" id="KI659370">
    <property type="protein sequence ID" value="ETN79687.1"/>
    <property type="molecule type" value="Genomic_DNA"/>
</dbReference>
<dbReference type="KEGG" id="nai:NECAME_18079"/>
<dbReference type="OrthoDB" id="5973539at2759"/>
<sequence length="110" mass="12609">MEFAVKRHSLSRIEEKPPSVSLRLKNFIRRASLDRHSHNGEVYDYDRFCTDDFMGCASIDISQVKWFQPSEKIVDLVDDASPTEELGTISLTISVVPLTMDEKDEASIRF</sequence>
<evidence type="ECO:0000313" key="1">
    <source>
        <dbReference type="EMBL" id="ETN79687.1"/>
    </source>
</evidence>
<gene>
    <name evidence="1" type="ORF">NECAME_18079</name>
</gene>
<proteinExistence type="predicted"/>
<protein>
    <submittedName>
        <fullName evidence="1">Uncharacterized protein</fullName>
    </submittedName>
</protein>
<reference evidence="2" key="1">
    <citation type="journal article" date="2014" name="Nat. Genet.">
        <title>Genome of the human hookworm Necator americanus.</title>
        <authorList>
            <person name="Tang Y.T."/>
            <person name="Gao X."/>
            <person name="Rosa B.A."/>
            <person name="Abubucker S."/>
            <person name="Hallsworth-Pepin K."/>
            <person name="Martin J."/>
            <person name="Tyagi R."/>
            <person name="Heizer E."/>
            <person name="Zhang X."/>
            <person name="Bhonagiri-Palsikar V."/>
            <person name="Minx P."/>
            <person name="Warren W.C."/>
            <person name="Wang Q."/>
            <person name="Zhan B."/>
            <person name="Hotez P.J."/>
            <person name="Sternberg P.W."/>
            <person name="Dougall A."/>
            <person name="Gaze S.T."/>
            <person name="Mulvenna J."/>
            <person name="Sotillo J."/>
            <person name="Ranganathan S."/>
            <person name="Rabelo E.M."/>
            <person name="Wilson R.K."/>
            <person name="Felgner P.L."/>
            <person name="Bethony J."/>
            <person name="Hawdon J.M."/>
            <person name="Gasser R.B."/>
            <person name="Loukas A."/>
            <person name="Mitreva M."/>
        </authorList>
    </citation>
    <scope>NUCLEOTIDE SEQUENCE [LARGE SCALE GENOMIC DNA]</scope>
</reference>
<dbReference type="InterPro" id="IPR035892">
    <property type="entry name" value="C2_domain_sf"/>
</dbReference>
<dbReference type="AlphaFoldDB" id="W2TF87"/>
<dbReference type="Proteomes" id="UP000053676">
    <property type="component" value="Unassembled WGS sequence"/>
</dbReference>
<accession>W2TF87</accession>
<evidence type="ECO:0000313" key="2">
    <source>
        <dbReference type="Proteomes" id="UP000053676"/>
    </source>
</evidence>
<dbReference type="SUPFAM" id="SSF49562">
    <property type="entry name" value="C2 domain (Calcium/lipid-binding domain, CaLB)"/>
    <property type="match status" value="1"/>
</dbReference>
<name>W2TF87_NECAM</name>
<dbReference type="Gene3D" id="2.60.40.150">
    <property type="entry name" value="C2 domain"/>
    <property type="match status" value="1"/>
</dbReference>